<evidence type="ECO:0000259" key="2">
    <source>
        <dbReference type="PROSITE" id="PS50878"/>
    </source>
</evidence>
<dbReference type="OMA" id="WFNICES"/>
<organism evidence="3 4">
    <name type="scientific">Callithrix jacchus</name>
    <name type="common">White-tufted-ear marmoset</name>
    <name type="synonym">Simia Jacchus</name>
    <dbReference type="NCBI Taxonomy" id="9483"/>
    <lineage>
        <taxon>Eukaryota</taxon>
        <taxon>Metazoa</taxon>
        <taxon>Chordata</taxon>
        <taxon>Craniata</taxon>
        <taxon>Vertebrata</taxon>
        <taxon>Euteleostomi</taxon>
        <taxon>Mammalia</taxon>
        <taxon>Eutheria</taxon>
        <taxon>Euarchontoglires</taxon>
        <taxon>Primates</taxon>
        <taxon>Haplorrhini</taxon>
        <taxon>Platyrrhini</taxon>
        <taxon>Cebidae</taxon>
        <taxon>Callitrichinae</taxon>
        <taxon>Callithrix</taxon>
        <taxon>Callithrix</taxon>
    </lineage>
</organism>
<accession>A0A8I3ZZF6</accession>
<reference evidence="3 4" key="1">
    <citation type="submission" date="2009-03" db="EMBL/GenBank/DDBJ databases">
        <authorList>
            <person name="Warren W."/>
            <person name="Ye L."/>
            <person name="Minx P."/>
            <person name="Worley K."/>
            <person name="Gibbs R."/>
            <person name="Wilson R.K."/>
        </authorList>
    </citation>
    <scope>NUCLEOTIDE SEQUENCE [LARGE SCALE GENOMIC DNA]</scope>
</reference>
<evidence type="ECO:0000256" key="1">
    <source>
        <dbReference type="ARBA" id="ARBA00012493"/>
    </source>
</evidence>
<evidence type="ECO:0000313" key="4">
    <source>
        <dbReference type="Proteomes" id="UP000008225"/>
    </source>
</evidence>
<dbReference type="InterPro" id="IPR000477">
    <property type="entry name" value="RT_dom"/>
</dbReference>
<dbReference type="PROSITE" id="PS50878">
    <property type="entry name" value="RT_POL"/>
    <property type="match status" value="1"/>
</dbReference>
<name>A0A8I3ZZF6_CALJA</name>
<proteinExistence type="predicted"/>
<dbReference type="InterPro" id="IPR043502">
    <property type="entry name" value="DNA/RNA_pol_sf"/>
</dbReference>
<evidence type="ECO:0000313" key="3">
    <source>
        <dbReference type="Ensembl" id="ENSCJAP00000082404.1"/>
    </source>
</evidence>
<reference evidence="3" key="3">
    <citation type="submission" date="2025-09" db="UniProtKB">
        <authorList>
            <consortium name="Ensembl"/>
        </authorList>
    </citation>
    <scope>IDENTIFICATION</scope>
</reference>
<feature type="domain" description="Reverse transcriptase" evidence="2">
    <location>
        <begin position="89"/>
        <end position="345"/>
    </location>
</feature>
<dbReference type="PANTHER" id="PTHR19446">
    <property type="entry name" value="REVERSE TRANSCRIPTASES"/>
    <property type="match status" value="1"/>
</dbReference>
<dbReference type="Pfam" id="PF00078">
    <property type="entry name" value="RVT_1"/>
    <property type="match status" value="1"/>
</dbReference>
<dbReference type="AlphaFoldDB" id="A0A8I3ZZF6"/>
<dbReference type="Ensembl" id="ENSCJAT00000129266.1">
    <property type="protein sequence ID" value="ENSCJAP00000082404.1"/>
    <property type="gene ID" value="ENSCJAG00000070029.1"/>
</dbReference>
<dbReference type="GeneTree" id="ENSGT00940000153064"/>
<dbReference type="EC" id="2.7.7.49" evidence="1"/>
<dbReference type="SUPFAM" id="SSF56672">
    <property type="entry name" value="DNA/RNA polymerases"/>
    <property type="match status" value="1"/>
</dbReference>
<keyword evidence="4" id="KW-1185">Reference proteome</keyword>
<dbReference type="GO" id="GO:0003964">
    <property type="term" value="F:RNA-directed DNA polymerase activity"/>
    <property type="evidence" value="ECO:0007669"/>
    <property type="project" value="UniProtKB-EC"/>
</dbReference>
<dbReference type="CDD" id="cd01650">
    <property type="entry name" value="RT_nLTR_like"/>
    <property type="match status" value="1"/>
</dbReference>
<sequence>MIRDYYKQLYALKLVNLEEIDKFLDTCILPSLNQEEVETLKRQITRAEVEAAINSLPPKKSPDPDGFTAKFYQTYKEELVLFLLKLFQIIQKEGILPKSFYETKIILIPKSSTDSTRKEKFRPISTMNIDAKIFNNTLTSQLQQYLKKLIHHDQVGFILGMQGWFNICESINIIHHINRTKNKNHMIISIDAEKIFDKIQQHFMLKTLNKLGINGTHLKIIKAIYDKPTAKIILNGQKLEAFPLKSGTRQGCPLSPLLFNIVLEVLSRANRQEKEIKGIQLGKEEVKLSLFEDDIIAYLQDPVVSAQNLLKMISNFSKVSGNKINVQKSQVFLYTNNRQKEPNQE</sequence>
<reference evidence="3" key="2">
    <citation type="submission" date="2025-08" db="UniProtKB">
        <authorList>
            <consortium name="Ensembl"/>
        </authorList>
    </citation>
    <scope>IDENTIFICATION</scope>
</reference>
<protein>
    <recommendedName>
        <fullName evidence="1">RNA-directed DNA polymerase</fullName>
        <ecNumber evidence="1">2.7.7.49</ecNumber>
    </recommendedName>
</protein>
<dbReference type="Proteomes" id="UP000008225">
    <property type="component" value="Chromosome 8"/>
</dbReference>